<dbReference type="Proteomes" id="UP000076532">
    <property type="component" value="Unassembled WGS sequence"/>
</dbReference>
<accession>A0A166R1J9</accession>
<gene>
    <name evidence="1" type="ORF">FIBSPDRAFT_292798</name>
</gene>
<evidence type="ECO:0000313" key="1">
    <source>
        <dbReference type="EMBL" id="KZP27799.1"/>
    </source>
</evidence>
<dbReference type="AlphaFoldDB" id="A0A166R1J9"/>
<protein>
    <submittedName>
        <fullName evidence="1">Uncharacterized protein</fullName>
    </submittedName>
</protein>
<sequence>MALLNLQFLSRPGANFYSQNLSPARIAYLMPAARFLPVAPKSGAAFSPRAMRPFSDERIRNEDGRQLSIHIPCSGSLLVHCRFLSFRKLPVRSGASRELLSGIFMAASDLEGGISGKISSFRHKLCYKYISRTIHVAAVLSNGSYGLACPFMYLAPAHQLHHCRYREGLLQKWRHAKGPIRGHI</sequence>
<dbReference type="EMBL" id="KV417507">
    <property type="protein sequence ID" value="KZP27799.1"/>
    <property type="molecule type" value="Genomic_DNA"/>
</dbReference>
<proteinExistence type="predicted"/>
<name>A0A166R1J9_9AGAM</name>
<keyword evidence="2" id="KW-1185">Reference proteome</keyword>
<reference evidence="1 2" key="1">
    <citation type="journal article" date="2016" name="Mol. Biol. Evol.">
        <title>Comparative Genomics of Early-Diverging Mushroom-Forming Fungi Provides Insights into the Origins of Lignocellulose Decay Capabilities.</title>
        <authorList>
            <person name="Nagy L.G."/>
            <person name="Riley R."/>
            <person name="Tritt A."/>
            <person name="Adam C."/>
            <person name="Daum C."/>
            <person name="Floudas D."/>
            <person name="Sun H."/>
            <person name="Yadav J.S."/>
            <person name="Pangilinan J."/>
            <person name="Larsson K.H."/>
            <person name="Matsuura K."/>
            <person name="Barry K."/>
            <person name="Labutti K."/>
            <person name="Kuo R."/>
            <person name="Ohm R.A."/>
            <person name="Bhattacharya S.S."/>
            <person name="Shirouzu T."/>
            <person name="Yoshinaga Y."/>
            <person name="Martin F.M."/>
            <person name="Grigoriev I.V."/>
            <person name="Hibbett D.S."/>
        </authorList>
    </citation>
    <scope>NUCLEOTIDE SEQUENCE [LARGE SCALE GENOMIC DNA]</scope>
    <source>
        <strain evidence="1 2">CBS 109695</strain>
    </source>
</reference>
<organism evidence="1 2">
    <name type="scientific">Athelia psychrophila</name>
    <dbReference type="NCBI Taxonomy" id="1759441"/>
    <lineage>
        <taxon>Eukaryota</taxon>
        <taxon>Fungi</taxon>
        <taxon>Dikarya</taxon>
        <taxon>Basidiomycota</taxon>
        <taxon>Agaricomycotina</taxon>
        <taxon>Agaricomycetes</taxon>
        <taxon>Agaricomycetidae</taxon>
        <taxon>Atheliales</taxon>
        <taxon>Atheliaceae</taxon>
        <taxon>Athelia</taxon>
    </lineage>
</organism>
<evidence type="ECO:0000313" key="2">
    <source>
        <dbReference type="Proteomes" id="UP000076532"/>
    </source>
</evidence>